<feature type="transmembrane region" description="Helical" evidence="2">
    <location>
        <begin position="114"/>
        <end position="134"/>
    </location>
</feature>
<keyword evidence="2" id="KW-0812">Transmembrane</keyword>
<feature type="transmembrane region" description="Helical" evidence="2">
    <location>
        <begin position="79"/>
        <end position="102"/>
    </location>
</feature>
<feature type="compositionally biased region" description="Pro residues" evidence="1">
    <location>
        <begin position="39"/>
        <end position="50"/>
    </location>
</feature>
<protein>
    <submittedName>
        <fullName evidence="3">Uncharacterized protein</fullName>
    </submittedName>
</protein>
<feature type="compositionally biased region" description="Pro residues" evidence="1">
    <location>
        <begin position="21"/>
        <end position="30"/>
    </location>
</feature>
<dbReference type="InterPro" id="IPR027417">
    <property type="entry name" value="P-loop_NTPase"/>
</dbReference>
<dbReference type="EMBL" id="JABELX010000029">
    <property type="protein sequence ID" value="NNH75858.1"/>
    <property type="molecule type" value="Genomic_DNA"/>
</dbReference>
<evidence type="ECO:0000256" key="1">
    <source>
        <dbReference type="SAM" id="MobiDB-lite"/>
    </source>
</evidence>
<feature type="region of interest" description="Disordered" evidence="1">
    <location>
        <begin position="667"/>
        <end position="689"/>
    </location>
</feature>
<feature type="transmembrane region" description="Helical" evidence="2">
    <location>
        <begin position="154"/>
        <end position="174"/>
    </location>
</feature>
<evidence type="ECO:0000313" key="4">
    <source>
        <dbReference type="Proteomes" id="UP000586827"/>
    </source>
</evidence>
<proteinExistence type="predicted"/>
<accession>A0A849CDF1</accession>
<sequence>MSGCTPLITPYDCAGTTATPPTNPPSPATPPEAMGVVPNPTPPQPRPAPEPFENATLPNGWHAPNWEVNMPTVAQAFDVAGTSVVGAGFLAALGVGMNALAARKRWEARQVRNYAAGALVLPVGVIWASDSWTAPVSLWWQGSQVLLDHGLGSGALAAMAAGGLPFAWAGAALWRARFLGQLGTQGVGSPSKTRRLQRRQNHGKARAARLAAKYGARVTSGWRNSKAVLGTLSEITDATQATTIAGLGQRRGSKLEIPIDRLGHLVLLGMSQEAGKTTLLVRFATGLYCAFWHRYVRTGEKRPLLIFVDCKGGKPGLATGREVVKIAARLKVDPRRVALWPITNRLDLWAMDAEDMAATLEAMINPVASTDAGAEHFKQNRIRVTKLVVFAPEGPPRSKQEFLDRLSVSWLKKAYKGDESIENEIDSLEKNKPPAVGDVSGKFRNIFAAIGEGFDGGRPLDSFDMIYATVPGTVRGEYARAQVVALTTLIEQFACGEHDRQIVLIIDEMSAVADKTGGINQVNIAERLLGMGVVAIFAAQNQYGLGQTPDERRRLLESCPSGALLMKLEGAGKVSEVFGSRPVTENTRHTKGGKLGDEGSLGQRETFFIDPNRLAEFERGDVVWVHGLQAHWGHVVPVDLDELVPLPDDPDPLRWQASTRPRVPLMRVRDLDSGRARRADLGDEGGEAA</sequence>
<keyword evidence="2" id="KW-1133">Transmembrane helix</keyword>
<dbReference type="Proteomes" id="UP000586827">
    <property type="component" value="Unassembled WGS sequence"/>
</dbReference>
<keyword evidence="2" id="KW-0472">Membrane</keyword>
<dbReference type="AlphaFoldDB" id="A0A849CDF1"/>
<keyword evidence="4" id="KW-1185">Reference proteome</keyword>
<evidence type="ECO:0000256" key="2">
    <source>
        <dbReference type="SAM" id="Phobius"/>
    </source>
</evidence>
<reference evidence="3 4" key="1">
    <citation type="submission" date="2020-05" db="EMBL/GenBank/DDBJ databases">
        <title>MicrobeNet Type strains.</title>
        <authorList>
            <person name="Nicholson A.C."/>
        </authorList>
    </citation>
    <scope>NUCLEOTIDE SEQUENCE [LARGE SCALE GENOMIC DNA]</scope>
    <source>
        <strain evidence="3 4">JCM 3224</strain>
    </source>
</reference>
<name>A0A849CDF1_9NOCA</name>
<comment type="caution">
    <text evidence="3">The sequence shown here is derived from an EMBL/GenBank/DDBJ whole genome shotgun (WGS) entry which is preliminary data.</text>
</comment>
<evidence type="ECO:0000313" key="3">
    <source>
        <dbReference type="EMBL" id="NNH75858.1"/>
    </source>
</evidence>
<gene>
    <name evidence="3" type="ORF">HLB23_39420</name>
</gene>
<feature type="compositionally biased region" description="Basic and acidic residues" evidence="1">
    <location>
        <begin position="667"/>
        <end position="681"/>
    </location>
</feature>
<feature type="region of interest" description="Disordered" evidence="1">
    <location>
        <begin position="1"/>
        <end position="59"/>
    </location>
</feature>
<organism evidence="3 4">
    <name type="scientific">Nocardia uniformis</name>
    <dbReference type="NCBI Taxonomy" id="53432"/>
    <lineage>
        <taxon>Bacteria</taxon>
        <taxon>Bacillati</taxon>
        <taxon>Actinomycetota</taxon>
        <taxon>Actinomycetes</taxon>
        <taxon>Mycobacteriales</taxon>
        <taxon>Nocardiaceae</taxon>
        <taxon>Nocardia</taxon>
    </lineage>
</organism>
<dbReference type="SUPFAM" id="SSF52540">
    <property type="entry name" value="P-loop containing nucleoside triphosphate hydrolases"/>
    <property type="match status" value="1"/>
</dbReference>
<dbReference type="RefSeq" id="WP_170264437.1">
    <property type="nucleotide sequence ID" value="NZ_JABELX010000029.1"/>
</dbReference>